<sequence>MERFLWTCLARGVTHALAAWISGTSDERPARSSVAEGWPPAILSELYDAMVTLADRDPLIHSAGFAY</sequence>
<gene>
    <name evidence="1" type="ORF">C0Z16_28945</name>
</gene>
<reference evidence="1 2" key="1">
    <citation type="submission" date="2018-01" db="EMBL/GenBank/DDBJ databases">
        <title>Whole genome analyses suggest that Burkholderia sensu lato contains two further novel genera in the rhizoxinica-symbiotica group Mycetohabitans gen. nov., and Trinickia gen. nov.: implications for the evolution of diazotrophy and nodulation in the Burkholderiaceae.</title>
        <authorList>
            <person name="Estrada-de los Santos P."/>
            <person name="Palmer M."/>
            <person name="Chavez-Ramirez B."/>
            <person name="Beukes C."/>
            <person name="Steenkamp E.T."/>
            <person name="Hirsch A.M."/>
            <person name="Manyaka P."/>
            <person name="Maluk M."/>
            <person name="Lafos M."/>
            <person name="Crook M."/>
            <person name="Gross E."/>
            <person name="Simon M.F."/>
            <person name="Bueno dos Reis Junior F."/>
            <person name="Poole P.S."/>
            <person name="Venter S.N."/>
            <person name="James E.K."/>
        </authorList>
    </citation>
    <scope>NUCLEOTIDE SEQUENCE [LARGE SCALE GENOMIC DNA]</scope>
    <source>
        <strain evidence="1 2">WSM 3937</strain>
    </source>
</reference>
<organism evidence="1 2">
    <name type="scientific">Paraburkholderia rhynchosiae</name>
    <dbReference type="NCBI Taxonomy" id="487049"/>
    <lineage>
        <taxon>Bacteria</taxon>
        <taxon>Pseudomonadati</taxon>
        <taxon>Pseudomonadota</taxon>
        <taxon>Betaproteobacteria</taxon>
        <taxon>Burkholderiales</taxon>
        <taxon>Burkholderiaceae</taxon>
        <taxon>Paraburkholderia</taxon>
    </lineage>
</organism>
<protein>
    <submittedName>
        <fullName evidence="1">Uncharacterized protein</fullName>
    </submittedName>
</protein>
<proteinExistence type="predicted"/>
<dbReference type="EMBL" id="PNXY01000028">
    <property type="protein sequence ID" value="PMS25563.1"/>
    <property type="molecule type" value="Genomic_DNA"/>
</dbReference>
<name>A0ABX4V0B4_9BURK</name>
<keyword evidence="2" id="KW-1185">Reference proteome</keyword>
<evidence type="ECO:0000313" key="1">
    <source>
        <dbReference type="EMBL" id="PMS25563.1"/>
    </source>
</evidence>
<dbReference type="Proteomes" id="UP000235659">
    <property type="component" value="Unassembled WGS sequence"/>
</dbReference>
<comment type="caution">
    <text evidence="1">The sequence shown here is derived from an EMBL/GenBank/DDBJ whole genome shotgun (WGS) entry which is preliminary data.</text>
</comment>
<accession>A0ABX4V0B4</accession>
<evidence type="ECO:0000313" key="2">
    <source>
        <dbReference type="Proteomes" id="UP000235659"/>
    </source>
</evidence>